<reference evidence="3" key="2">
    <citation type="submission" date="2015-01" db="EMBL/GenBank/DDBJ databases">
        <title>Evolutionary Origins and Diversification of the Mycorrhizal Mutualists.</title>
        <authorList>
            <consortium name="DOE Joint Genome Institute"/>
            <consortium name="Mycorrhizal Genomics Consortium"/>
            <person name="Kohler A."/>
            <person name="Kuo A."/>
            <person name="Nagy L.G."/>
            <person name="Floudas D."/>
            <person name="Copeland A."/>
            <person name="Barry K.W."/>
            <person name="Cichocki N."/>
            <person name="Veneault-Fourrey C."/>
            <person name="LaButti K."/>
            <person name="Lindquist E.A."/>
            <person name="Lipzen A."/>
            <person name="Lundell T."/>
            <person name="Morin E."/>
            <person name="Murat C."/>
            <person name="Riley R."/>
            <person name="Ohm R."/>
            <person name="Sun H."/>
            <person name="Tunlid A."/>
            <person name="Henrissat B."/>
            <person name="Grigoriev I.V."/>
            <person name="Hibbett D.S."/>
            <person name="Martin F."/>
        </authorList>
    </citation>
    <scope>NUCLEOTIDE SEQUENCE [LARGE SCALE GENOMIC DNA]</scope>
    <source>
        <strain evidence="3">Ve08.2h10</strain>
    </source>
</reference>
<reference evidence="2 3" key="1">
    <citation type="submission" date="2014-04" db="EMBL/GenBank/DDBJ databases">
        <authorList>
            <consortium name="DOE Joint Genome Institute"/>
            <person name="Kuo A."/>
            <person name="Kohler A."/>
            <person name="Jargeat P."/>
            <person name="Nagy L.G."/>
            <person name="Floudas D."/>
            <person name="Copeland A."/>
            <person name="Barry K.W."/>
            <person name="Cichocki N."/>
            <person name="Veneault-Fourrey C."/>
            <person name="LaButti K."/>
            <person name="Lindquist E.A."/>
            <person name="Lipzen A."/>
            <person name="Lundell T."/>
            <person name="Morin E."/>
            <person name="Murat C."/>
            <person name="Sun H."/>
            <person name="Tunlid A."/>
            <person name="Henrissat B."/>
            <person name="Grigoriev I.V."/>
            <person name="Hibbett D.S."/>
            <person name="Martin F."/>
            <person name="Nordberg H.P."/>
            <person name="Cantor M.N."/>
            <person name="Hua S.X."/>
        </authorList>
    </citation>
    <scope>NUCLEOTIDE SEQUENCE [LARGE SCALE GENOMIC DNA]</scope>
    <source>
        <strain evidence="2 3">Ve08.2h10</strain>
    </source>
</reference>
<proteinExistence type="predicted"/>
<evidence type="ECO:0000313" key="2">
    <source>
        <dbReference type="EMBL" id="KIK93867.1"/>
    </source>
</evidence>
<evidence type="ECO:0000313" key="3">
    <source>
        <dbReference type="Proteomes" id="UP000054538"/>
    </source>
</evidence>
<evidence type="ECO:0000256" key="1">
    <source>
        <dbReference type="SAM" id="MobiDB-lite"/>
    </source>
</evidence>
<dbReference type="Proteomes" id="UP000054538">
    <property type="component" value="Unassembled WGS sequence"/>
</dbReference>
<feature type="compositionally biased region" description="Basic and acidic residues" evidence="1">
    <location>
        <begin position="209"/>
        <end position="220"/>
    </location>
</feature>
<feature type="region of interest" description="Disordered" evidence="1">
    <location>
        <begin position="207"/>
        <end position="234"/>
    </location>
</feature>
<dbReference type="InParanoid" id="A0A0D0D9U5"/>
<protein>
    <submittedName>
        <fullName evidence="2">Uncharacterized protein</fullName>
    </submittedName>
</protein>
<dbReference type="HOGENOM" id="CLU_582777_0_0_1"/>
<sequence length="469" mass="52772">MESPPNVKGAVIRLTNGVKDCFYKLFPSGRETWLTVTKVPHLEWRLRCCRALIEDNDKGKLEGSEEYIERTRILEEIWAPDGPMAECNHRMDRVFADLEKTLMGNAQSNKKPPWPLQQASMAEEIERIQVYKKAITAAVHADFCELWLHILESSEKQRQARTCRWIFDDKLGLASWFSRKFVRIAQGTRPTVHSDAVIDHVITGSLEEEERKEKQKRNEYSDVSEAEELSPTALTYQEPHPDGLLVFIHREPPRSSHPSLPNSSELRSRTSRPPSLTLFSALAEKNVRLLVTSRPEPVILAQYQGHPTINLEEYLKHASKDICKSLIEQMMADIRLQSIVPARKQKLADSMTQKSDGSTVGQVHEMVAGLPEHFDKSLAVRWLGGTLHPMSISQVIKAVKIELRATILDDDLTIVSEGDSLMICGDLVRLDERTPSVGLGHSSGSKLGLKKHSLPIHGAGILHTITTQG</sequence>
<gene>
    <name evidence="2" type="ORF">PAXRUDRAFT_785769</name>
</gene>
<feature type="compositionally biased region" description="Polar residues" evidence="1">
    <location>
        <begin position="256"/>
        <end position="273"/>
    </location>
</feature>
<name>A0A0D0D9U5_9AGAM</name>
<keyword evidence="3" id="KW-1185">Reference proteome</keyword>
<dbReference type="AlphaFoldDB" id="A0A0D0D9U5"/>
<dbReference type="EMBL" id="KN825148">
    <property type="protein sequence ID" value="KIK93867.1"/>
    <property type="molecule type" value="Genomic_DNA"/>
</dbReference>
<accession>A0A0D0D9U5</accession>
<feature type="region of interest" description="Disordered" evidence="1">
    <location>
        <begin position="250"/>
        <end position="273"/>
    </location>
</feature>
<dbReference type="OrthoDB" id="2667089at2759"/>
<organism evidence="2 3">
    <name type="scientific">Paxillus rubicundulus Ve08.2h10</name>
    <dbReference type="NCBI Taxonomy" id="930991"/>
    <lineage>
        <taxon>Eukaryota</taxon>
        <taxon>Fungi</taxon>
        <taxon>Dikarya</taxon>
        <taxon>Basidiomycota</taxon>
        <taxon>Agaricomycotina</taxon>
        <taxon>Agaricomycetes</taxon>
        <taxon>Agaricomycetidae</taxon>
        <taxon>Boletales</taxon>
        <taxon>Paxilineae</taxon>
        <taxon>Paxillaceae</taxon>
        <taxon>Paxillus</taxon>
    </lineage>
</organism>